<evidence type="ECO:0000256" key="1">
    <source>
        <dbReference type="SAM" id="MobiDB-lite"/>
    </source>
</evidence>
<organism evidence="2 3">
    <name type="scientific">Alternaria panax</name>
    <dbReference type="NCBI Taxonomy" id="48097"/>
    <lineage>
        <taxon>Eukaryota</taxon>
        <taxon>Fungi</taxon>
        <taxon>Dikarya</taxon>
        <taxon>Ascomycota</taxon>
        <taxon>Pezizomycotina</taxon>
        <taxon>Dothideomycetes</taxon>
        <taxon>Pleosporomycetidae</taxon>
        <taxon>Pleosporales</taxon>
        <taxon>Pleosporineae</taxon>
        <taxon>Pleosporaceae</taxon>
        <taxon>Alternaria</taxon>
        <taxon>Alternaria sect. Panax</taxon>
    </lineage>
</organism>
<proteinExistence type="predicted"/>
<evidence type="ECO:0000313" key="2">
    <source>
        <dbReference type="EMBL" id="KAG9192967.1"/>
    </source>
</evidence>
<name>A0AAD4NS76_9PLEO</name>
<feature type="region of interest" description="Disordered" evidence="1">
    <location>
        <begin position="70"/>
        <end position="90"/>
    </location>
</feature>
<feature type="compositionally biased region" description="Low complexity" evidence="1">
    <location>
        <begin position="105"/>
        <end position="128"/>
    </location>
</feature>
<dbReference type="Pfam" id="PF11595">
    <property type="entry name" value="DUF3245"/>
    <property type="match status" value="1"/>
</dbReference>
<dbReference type="EMBL" id="JAANER010000003">
    <property type="protein sequence ID" value="KAG9192967.1"/>
    <property type="molecule type" value="Genomic_DNA"/>
</dbReference>
<dbReference type="InterPro" id="IPR021641">
    <property type="entry name" value="DUF3245"/>
</dbReference>
<dbReference type="AlphaFoldDB" id="A0AAD4NS76"/>
<feature type="compositionally biased region" description="Basic residues" evidence="1">
    <location>
        <begin position="242"/>
        <end position="251"/>
    </location>
</feature>
<feature type="compositionally biased region" description="Basic and acidic residues" evidence="1">
    <location>
        <begin position="232"/>
        <end position="241"/>
    </location>
</feature>
<evidence type="ECO:0000313" key="3">
    <source>
        <dbReference type="Proteomes" id="UP001199106"/>
    </source>
</evidence>
<sequence length="251" mass="27880">MSKRNNDGDVIANRISLLEAKGQKLLASLYGSRPDWDTTINDATKSQDGDDDQDLRQNYAHDRIGLGGILPKDVEDGSFTSRTRTSDDKLLQQLIGKKKAKAHIAAKQEAARPNAAAKAQQYKKAAAAQKKEESDDEEEGRAATFKSKRRRNEEKREVRKVDSDDEDEEMRARRLGGGVANGSVVKVEEGMEKEGTVADAQKEVELAKKEEDDEEAQVTQPAPKKARTKPKSFLDEILAERSKKKSKKAKT</sequence>
<gene>
    <name evidence="2" type="ORF">G6011_11701</name>
</gene>
<keyword evidence="3" id="KW-1185">Reference proteome</keyword>
<accession>A0AAD4NS76</accession>
<reference evidence="2" key="1">
    <citation type="submission" date="2021-07" db="EMBL/GenBank/DDBJ databases">
        <title>Genome Resource of American Ginseng Black Spot Pathogen Alternaria panax.</title>
        <authorList>
            <person name="Qiu C."/>
            <person name="Wang W."/>
            <person name="Liu Z."/>
        </authorList>
    </citation>
    <scope>NUCLEOTIDE SEQUENCE</scope>
    <source>
        <strain evidence="2">BNCC115425</strain>
    </source>
</reference>
<comment type="caution">
    <text evidence="2">The sequence shown here is derived from an EMBL/GenBank/DDBJ whole genome shotgun (WGS) entry which is preliminary data.</text>
</comment>
<feature type="region of interest" description="Disordered" evidence="1">
    <location>
        <begin position="35"/>
        <end position="56"/>
    </location>
</feature>
<dbReference type="Proteomes" id="UP001199106">
    <property type="component" value="Unassembled WGS sequence"/>
</dbReference>
<feature type="compositionally biased region" description="Basic and acidic residues" evidence="1">
    <location>
        <begin position="186"/>
        <end position="210"/>
    </location>
</feature>
<feature type="region of interest" description="Disordered" evidence="1">
    <location>
        <begin position="104"/>
        <end position="251"/>
    </location>
</feature>
<protein>
    <submittedName>
        <fullName evidence="2">Uncharacterized protein</fullName>
    </submittedName>
</protein>
<feature type="compositionally biased region" description="Basic and acidic residues" evidence="1">
    <location>
        <begin position="151"/>
        <end position="162"/>
    </location>
</feature>